<keyword evidence="2" id="KW-1185">Reference proteome</keyword>
<reference evidence="1 2" key="1">
    <citation type="journal article" date="2019" name="Int. J. Syst. Evol. Microbiol.">
        <title>The Global Catalogue of Microorganisms (GCM) 10K type strain sequencing project: providing services to taxonomists for standard genome sequencing and annotation.</title>
        <authorList>
            <consortium name="The Broad Institute Genomics Platform"/>
            <consortium name="The Broad Institute Genome Sequencing Center for Infectious Disease"/>
            <person name="Wu L."/>
            <person name="Ma J."/>
        </authorList>
    </citation>
    <scope>NUCLEOTIDE SEQUENCE [LARGE SCALE GENOMIC DNA]</scope>
    <source>
        <strain evidence="1 2">JCM 12149</strain>
    </source>
</reference>
<sequence length="76" mass="8767">MPIIYQCRHCGQEIGQLNQRRVDASMLGLDQLSADDTRDMIDYRENGDIKIKAICESCEASLESHPTYHELDHFLQ</sequence>
<protein>
    <submittedName>
        <fullName evidence="1">Anti-sigma-F factor Fin</fullName>
    </submittedName>
</protein>
<comment type="caution">
    <text evidence="1">The sequence shown here is derived from an EMBL/GenBank/DDBJ whole genome shotgun (WGS) entry which is preliminary data.</text>
</comment>
<proteinExistence type="predicted"/>
<gene>
    <name evidence="1" type="primary">fin</name>
    <name evidence="1" type="ORF">GCM10008983_15340</name>
</gene>
<dbReference type="Pfam" id="PF10955">
    <property type="entry name" value="Fin"/>
    <property type="match status" value="1"/>
</dbReference>
<dbReference type="InterPro" id="IPR020115">
    <property type="entry name" value="Fin"/>
</dbReference>
<evidence type="ECO:0000313" key="2">
    <source>
        <dbReference type="Proteomes" id="UP001501459"/>
    </source>
</evidence>
<dbReference type="RefSeq" id="WP_343752229.1">
    <property type="nucleotide sequence ID" value="NZ_BAAADM010000039.1"/>
</dbReference>
<dbReference type="Proteomes" id="UP001501459">
    <property type="component" value="Unassembled WGS sequence"/>
</dbReference>
<evidence type="ECO:0000313" key="1">
    <source>
        <dbReference type="EMBL" id="GAA0439365.1"/>
    </source>
</evidence>
<accession>A0ABN0Z8Y6</accession>
<dbReference type="EMBL" id="BAAADM010000039">
    <property type="protein sequence ID" value="GAA0439365.1"/>
    <property type="molecule type" value="Genomic_DNA"/>
</dbReference>
<organism evidence="1 2">
    <name type="scientific">Lentibacillus halophilus</name>
    <dbReference type="NCBI Taxonomy" id="295065"/>
    <lineage>
        <taxon>Bacteria</taxon>
        <taxon>Bacillati</taxon>
        <taxon>Bacillota</taxon>
        <taxon>Bacilli</taxon>
        <taxon>Bacillales</taxon>
        <taxon>Bacillaceae</taxon>
        <taxon>Lentibacillus</taxon>
    </lineage>
</organism>
<name>A0ABN0Z8Y6_9BACI</name>